<evidence type="ECO:0000313" key="2">
    <source>
        <dbReference type="EMBL" id="CAD9252694.1"/>
    </source>
</evidence>
<keyword evidence="1" id="KW-0472">Membrane</keyword>
<accession>A0A7S1U255</accession>
<keyword evidence="1" id="KW-1133">Transmembrane helix</keyword>
<protein>
    <recommendedName>
        <fullName evidence="3">Nucleotide-diphospho-sugar transferase domain-containing protein</fullName>
    </recommendedName>
</protein>
<feature type="transmembrane region" description="Helical" evidence="1">
    <location>
        <begin position="329"/>
        <end position="349"/>
    </location>
</feature>
<organism evidence="2">
    <name type="scientific">Phaeomonas parva</name>
    <dbReference type="NCBI Taxonomy" id="124430"/>
    <lineage>
        <taxon>Eukaryota</taxon>
        <taxon>Sar</taxon>
        <taxon>Stramenopiles</taxon>
        <taxon>Ochrophyta</taxon>
        <taxon>Pinguiophyceae</taxon>
        <taxon>Pinguiochrysidales</taxon>
        <taxon>Pinguiochrysidaceae</taxon>
        <taxon>Phaeomonas</taxon>
    </lineage>
</organism>
<dbReference type="AlphaFoldDB" id="A0A7S1U255"/>
<dbReference type="EMBL" id="HBGJ01017232">
    <property type="protein sequence ID" value="CAD9252694.1"/>
    <property type="molecule type" value="Transcribed_RNA"/>
</dbReference>
<name>A0A7S1U255_9STRA</name>
<evidence type="ECO:0008006" key="3">
    <source>
        <dbReference type="Google" id="ProtNLM"/>
    </source>
</evidence>
<gene>
    <name evidence="2" type="ORF">PPAR1163_LOCUS11058</name>
</gene>
<reference evidence="2" key="1">
    <citation type="submission" date="2021-01" db="EMBL/GenBank/DDBJ databases">
        <authorList>
            <person name="Corre E."/>
            <person name="Pelletier E."/>
            <person name="Niang G."/>
            <person name="Scheremetjew M."/>
            <person name="Finn R."/>
            <person name="Kale V."/>
            <person name="Holt S."/>
            <person name="Cochrane G."/>
            <person name="Meng A."/>
            <person name="Brown T."/>
            <person name="Cohen L."/>
        </authorList>
    </citation>
    <scope>NUCLEOTIDE SEQUENCE</scope>
    <source>
        <strain evidence="2">CCMP2877</strain>
    </source>
</reference>
<sequence>MAAPKITFALIAFGPSALRPYVDYAVATLRKVGGYDGDVHVLTDHPECYDYAAENAQGKGQTNVLEIAPPETSLEQNIRNPKYKRTLFRMIKTDLLKLVPEEYEYIVFIDSDIVTTQEGCVGDFLQRNIIDTTWPEGMGIRAKWNCGLFVHLGSFILRRGYSEKLLQQWRDMFTEDDFLDRISFMKAVGERLGITQDEWNTEDADICERRAHIVGSIENSDSFLQAESLPVPDDHNGHFVSKNGAFVTPTCFTHISGARCEAYGKPYVDDVLERFVDKYEYDFCRDTTSWREYFMFKLERLGVSMEETCVHRSSRAAIIEQENQMIVKWMGLFTLVGVALIACLYWGVYKRISNARSRRTQWAGGGKKG</sequence>
<evidence type="ECO:0000256" key="1">
    <source>
        <dbReference type="SAM" id="Phobius"/>
    </source>
</evidence>
<keyword evidence="1" id="KW-0812">Transmembrane</keyword>
<proteinExistence type="predicted"/>